<dbReference type="EMBL" id="UIGY01000001">
    <property type="protein sequence ID" value="SUZ06882.1"/>
    <property type="molecule type" value="Genomic_DNA"/>
</dbReference>
<sequence>MVATGEQILPGNETKALLQHESSVSHPKLDLDHDTLQELNKANKSSSLDESLEIIKPDIQHDQGNSLFCVQSFDRNILQAGGKQSNEQASGCENNLSSIKLLQRQASPEMELDFKFGAAPKIKESNFNFKFMGAEKIVVPKITLNGNYNSEGRKPRIKKSFLDLLKSKNVSENNRTKSRKIGTDDSSSSIKSSNILRALEADLLLVSNSTEESSKNPNKISDDDSRHLEQSINSVSQLSKINSMYAEKSSTQIVKNLENQDQRNNFSEKKVQNLANISSQTPLWTSKHHRTENNSLSSSLSSEVLESRTSDRKLLENSPKKNLMYDQRTLQIAKSCHIFVDIAKECELKSAKIQAQKYQINELENFGKIWSERNKKLEIETFELKHKIQQYVSIHQSCKNQVTELKISHESIKQQWKSYLINLEPTQITFRLLKCEIAKIKDYLRTESENFTKFRENLKTVTKDIGEANEKLAKENEIYSAKIQCLQLENRKSIDHVTELDFTNKRLEFKARKLEIQNSVLEIHKTNASQQLRKQNLELQELLFEKKALEEQIRSTVIFQKYEITSMSDSLNREKIRTSNLEKDLERYRTYQLEVLNSIQEMPAVILSGLMGEDSLLSKMIDQENKSQEKINQAISSLEIIARDTPISMKRTMENISAKFECMLSGSESNSSKIRESIIELIKDANQSFVDQGTQNHLNNAVSSLSKFNEDLLNQNKALYDEKMHVASEFHKSISIFSTFEENLKNKIDEFNEAIASQKEVSLLKSQIAEIENKNIDLNDKLKSKNEEFLNLKNDLISENESKEQKIQELEVTIRHNEIKLKNFDDEKIKLLAEKDEKNKIVCRELTENANSSKEIVKLKQEFDVESLQQKIKNKDFDLGSRLGEDSNCRKNYVEAEQKILGLQDELHLKNETSKKLELEVASYKEYYSKQAAQIQALKEHSLGIELRSNLKIELLSALSEISELRDIFQSVRMDNAQLIEESSNNQKTIEKCLQDYETQSKELGTKDLRQKFLSSNLYLSKENPALTEVLGYHKPKEDMYSQSKENSHIIGLVTETDEGSIDKKVQESTMEFEFKPDDDLFSEKLITQQKNTEFISQVSKKLKANTNLMMSTSNYSQCCTNDFPQLLDESEVENNTSIGKEHPVHSNIISDSFSLGDIDTAIESAPFSLSQDNEITAMLINIAGDPAPIQRSEGEKTRCGSKRIKNPLTYKQVTADFSPSTNVGYDELDEPSSKKQKSGSRIVASSTRKVKKQSDLSRPKRSSLRCKIEQINHPKLCLENQKINSKCDNQSYTQSIKSENCKSVPAESNVKQRRQDPIFLKETTVAKFGAERNTRGRNKSKLDITYPQPKENRALK</sequence>
<evidence type="ECO:0000256" key="1">
    <source>
        <dbReference type="SAM" id="Coils"/>
    </source>
</evidence>
<dbReference type="Proteomes" id="UP000053110">
    <property type="component" value="Unassembled WGS sequence"/>
</dbReference>
<evidence type="ECO:0000256" key="2">
    <source>
        <dbReference type="SAM" id="MobiDB-lite"/>
    </source>
</evidence>
<protein>
    <submittedName>
        <fullName evidence="4">BgtAc-30552</fullName>
    </submittedName>
</protein>
<feature type="compositionally biased region" description="Low complexity" evidence="2">
    <location>
        <begin position="293"/>
        <end position="304"/>
    </location>
</feature>
<feature type="region of interest" description="Disordered" evidence="2">
    <location>
        <begin position="1211"/>
        <end position="1264"/>
    </location>
</feature>
<proteinExistence type="predicted"/>
<feature type="non-terminal residue" evidence="4">
    <location>
        <position position="1357"/>
    </location>
</feature>
<feature type="coiled-coil region" evidence="1">
    <location>
        <begin position="525"/>
        <end position="552"/>
    </location>
</feature>
<feature type="region of interest" description="Disordered" evidence="2">
    <location>
        <begin position="1330"/>
        <end position="1357"/>
    </location>
</feature>
<gene>
    <name evidence="3" type="ORF">BGT96224_Ac30552</name>
    <name evidence="4" type="ORF">BGT96224V2_LOCUS839</name>
</gene>
<reference evidence="3" key="2">
    <citation type="submission" date="2013-01" db="EMBL/GenBank/DDBJ databases">
        <title>The wheat powdery mildew genome reveals unique evolution of an obligate biotroph.</title>
        <authorList>
            <person name="Oberhaensli S."/>
            <person name="Wicker T."/>
            <person name="Keller B."/>
        </authorList>
    </citation>
    <scope>NUCLEOTIDE SEQUENCE</scope>
    <source>
        <strain evidence="3">96224</strain>
    </source>
</reference>
<evidence type="ECO:0000313" key="5">
    <source>
        <dbReference type="Proteomes" id="UP000053110"/>
    </source>
</evidence>
<dbReference type="EMBL" id="KE373363">
    <property type="protein sequence ID" value="EPQ67852.1"/>
    <property type="molecule type" value="Genomic_DNA"/>
</dbReference>
<dbReference type="HOGENOM" id="CLU_257236_0_0_1"/>
<evidence type="ECO:0000313" key="4">
    <source>
        <dbReference type="EMBL" id="SUZ06882.1"/>
    </source>
</evidence>
<name>A0A061HNA9_BLUGR</name>
<feature type="coiled-coil region" evidence="1">
    <location>
        <begin position="741"/>
        <end position="827"/>
    </location>
</feature>
<reference evidence="5" key="1">
    <citation type="journal article" date="2013" name="Nat. Genet.">
        <title>The wheat powdery mildew genome shows the unique evolution of an obligate biotroph.</title>
        <authorList>
            <person name="Wicker T."/>
            <person name="Oberhaensli S."/>
            <person name="Parlange F."/>
            <person name="Buchmann J.P."/>
            <person name="Shatalina M."/>
            <person name="Roffler S."/>
            <person name="Ben-David R."/>
            <person name="Dolezel J."/>
            <person name="Simkova H."/>
            <person name="Schulze-Lefert P."/>
            <person name="Spanu P.D."/>
            <person name="Bruggmann R."/>
            <person name="Amselem J."/>
            <person name="Quesneville H."/>
            <person name="Ver Loren van Themaat E."/>
            <person name="Paape T."/>
            <person name="Shimizu K.K."/>
            <person name="Keller B."/>
        </authorList>
    </citation>
    <scope>NUCLEOTIDE SEQUENCE [LARGE SCALE GENOMIC DNA]</scope>
    <source>
        <strain evidence="5">96224</strain>
    </source>
</reference>
<feature type="region of interest" description="Disordered" evidence="2">
    <location>
        <begin position="282"/>
        <end position="312"/>
    </location>
</feature>
<feature type="compositionally biased region" description="Polar residues" evidence="2">
    <location>
        <begin position="1211"/>
        <end position="1224"/>
    </location>
</feature>
<accession>A0A061HNA9</accession>
<feature type="region of interest" description="Disordered" evidence="2">
    <location>
        <begin position="209"/>
        <end position="228"/>
    </location>
</feature>
<dbReference type="OrthoDB" id="10255522at2759"/>
<keyword evidence="1" id="KW-0175">Coiled coil</keyword>
<reference evidence="4" key="3">
    <citation type="submission" date="2018-07" db="EMBL/GenBank/DDBJ databases">
        <authorList>
            <person name="Quirk P.G."/>
            <person name="Krulwich T.A."/>
        </authorList>
    </citation>
    <scope>NUCLEOTIDE SEQUENCE</scope>
    <source>
        <strain evidence="4">96224</strain>
    </source>
</reference>
<feature type="compositionally biased region" description="Polar residues" evidence="2">
    <location>
        <begin position="209"/>
        <end position="219"/>
    </location>
</feature>
<evidence type="ECO:0000313" key="3">
    <source>
        <dbReference type="EMBL" id="EPQ67852.1"/>
    </source>
</evidence>
<organism evidence="4">
    <name type="scientific">Blumeria graminis f. sp. tritici 96224</name>
    <dbReference type="NCBI Taxonomy" id="1268274"/>
    <lineage>
        <taxon>Eukaryota</taxon>
        <taxon>Fungi</taxon>
        <taxon>Dikarya</taxon>
        <taxon>Ascomycota</taxon>
        <taxon>Pezizomycotina</taxon>
        <taxon>Leotiomycetes</taxon>
        <taxon>Erysiphales</taxon>
        <taxon>Erysiphaceae</taxon>
        <taxon>Blumeria</taxon>
    </lineage>
</organism>